<dbReference type="AlphaFoldDB" id="A0A1D1UZR7"/>
<evidence type="ECO:0000256" key="1">
    <source>
        <dbReference type="ARBA" id="ARBA00001936"/>
    </source>
</evidence>
<dbReference type="InterPro" id="IPR015655">
    <property type="entry name" value="PP2C"/>
</dbReference>
<accession>A0A1D1UZR7</accession>
<dbReference type="InterPro" id="IPR036457">
    <property type="entry name" value="PPM-type-like_dom_sf"/>
</dbReference>
<dbReference type="GO" id="GO:0004722">
    <property type="term" value="F:protein serine/threonine phosphatase activity"/>
    <property type="evidence" value="ECO:0007669"/>
    <property type="project" value="UniProtKB-EC"/>
</dbReference>
<evidence type="ECO:0000256" key="3">
    <source>
        <dbReference type="ARBA" id="ARBA00013081"/>
    </source>
</evidence>
<keyword evidence="7 9" id="KW-0904">Protein phosphatase</keyword>
<dbReference type="CDD" id="cd00143">
    <property type="entry name" value="PP2Cc"/>
    <property type="match status" value="1"/>
</dbReference>
<dbReference type="InterPro" id="IPR000222">
    <property type="entry name" value="PP2C_BS"/>
</dbReference>
<dbReference type="InterPro" id="IPR001932">
    <property type="entry name" value="PPM-type_phosphatase-like_dom"/>
</dbReference>
<keyword evidence="6" id="KW-0460">Magnesium</keyword>
<evidence type="ECO:0000313" key="11">
    <source>
        <dbReference type="EMBL" id="GAU94961.1"/>
    </source>
</evidence>
<evidence type="ECO:0000256" key="7">
    <source>
        <dbReference type="ARBA" id="ARBA00022912"/>
    </source>
</evidence>
<evidence type="ECO:0000259" key="10">
    <source>
        <dbReference type="PROSITE" id="PS51746"/>
    </source>
</evidence>
<sequence>MAFAQDLAEDLQMGDSLFLNKPDTQKQSHDGVSNDSLHFGVSSMRGWRVDQEDAHLTIPEFDENAHFFAVFDGHGGSEVSRGAAKTIGNLLKSLPAYKQGHYRDALIEAFVSFDRSPAANHSSGTTACCAFIKNNTLYVANAGDSRCVISKNGQAKDMSIDHNPTSPKEAARIENAGGTVTEDGRIDANLDHQINLSRALGDHDYKQNPDLPLTKQMVSPKPDVFPMTIDQSLEFMVVACDGIWTCLTSQEVVDFIRPRLMQHEKYPKISLIIEELFNTIVAPQLTDEGTGTDNMTCIVVVFHQPHQQTGGG</sequence>
<protein>
    <recommendedName>
        <fullName evidence="3">protein-serine/threonine phosphatase</fullName>
        <ecNumber evidence="3">3.1.3.16</ecNumber>
    </recommendedName>
</protein>
<dbReference type="STRING" id="947166.A0A1D1UZR7"/>
<keyword evidence="12" id="KW-1185">Reference proteome</keyword>
<evidence type="ECO:0000256" key="4">
    <source>
        <dbReference type="ARBA" id="ARBA00022723"/>
    </source>
</evidence>
<gene>
    <name evidence="11" type="primary">RvY_06657</name>
    <name evidence="11" type="synonym">RvY_06657.1</name>
    <name evidence="11" type="ORF">RvY_06657-1</name>
</gene>
<dbReference type="PANTHER" id="PTHR13832">
    <property type="entry name" value="PROTEIN PHOSPHATASE 2C"/>
    <property type="match status" value="1"/>
</dbReference>
<dbReference type="EMBL" id="BDGG01000003">
    <property type="protein sequence ID" value="GAU94961.1"/>
    <property type="molecule type" value="Genomic_DNA"/>
</dbReference>
<dbReference type="OrthoDB" id="10264738at2759"/>
<reference evidence="11 12" key="1">
    <citation type="journal article" date="2016" name="Nat. Commun.">
        <title>Extremotolerant tardigrade genome and improved radiotolerance of human cultured cells by tardigrade-unique protein.</title>
        <authorList>
            <person name="Hashimoto T."/>
            <person name="Horikawa D.D."/>
            <person name="Saito Y."/>
            <person name="Kuwahara H."/>
            <person name="Kozuka-Hata H."/>
            <person name="Shin-I T."/>
            <person name="Minakuchi Y."/>
            <person name="Ohishi K."/>
            <person name="Motoyama A."/>
            <person name="Aizu T."/>
            <person name="Enomoto A."/>
            <person name="Kondo K."/>
            <person name="Tanaka S."/>
            <person name="Hara Y."/>
            <person name="Koshikawa S."/>
            <person name="Sagara H."/>
            <person name="Miura T."/>
            <person name="Yokobori S."/>
            <person name="Miyagawa K."/>
            <person name="Suzuki Y."/>
            <person name="Kubo T."/>
            <person name="Oyama M."/>
            <person name="Kohara Y."/>
            <person name="Fujiyama A."/>
            <person name="Arakawa K."/>
            <person name="Katayama T."/>
            <person name="Toyoda A."/>
            <person name="Kunieda T."/>
        </authorList>
    </citation>
    <scope>NUCLEOTIDE SEQUENCE [LARGE SCALE GENOMIC DNA]</scope>
    <source>
        <strain evidence="11 12">YOKOZUNA-1</strain>
    </source>
</reference>
<evidence type="ECO:0000256" key="8">
    <source>
        <dbReference type="ARBA" id="ARBA00023211"/>
    </source>
</evidence>
<dbReference type="SMART" id="SM00332">
    <property type="entry name" value="PP2Cc"/>
    <property type="match status" value="1"/>
</dbReference>
<dbReference type="PANTHER" id="PTHR13832:SF803">
    <property type="entry name" value="PROTEIN PHOSPHATASE 1G"/>
    <property type="match status" value="1"/>
</dbReference>
<keyword evidence="4" id="KW-0479">Metal-binding</keyword>
<evidence type="ECO:0000256" key="5">
    <source>
        <dbReference type="ARBA" id="ARBA00022801"/>
    </source>
</evidence>
<dbReference type="Proteomes" id="UP000186922">
    <property type="component" value="Unassembled WGS sequence"/>
</dbReference>
<dbReference type="Gene3D" id="3.60.40.10">
    <property type="entry name" value="PPM-type phosphatase domain"/>
    <property type="match status" value="1"/>
</dbReference>
<comment type="caution">
    <text evidence="11">The sequence shown here is derived from an EMBL/GenBank/DDBJ whole genome shotgun (WGS) entry which is preliminary data.</text>
</comment>
<name>A0A1D1UZR7_RAMVA</name>
<evidence type="ECO:0000256" key="6">
    <source>
        <dbReference type="ARBA" id="ARBA00022842"/>
    </source>
</evidence>
<proteinExistence type="inferred from homology"/>
<evidence type="ECO:0000256" key="9">
    <source>
        <dbReference type="RuleBase" id="RU003465"/>
    </source>
</evidence>
<comment type="similarity">
    <text evidence="2 9">Belongs to the PP2C family.</text>
</comment>
<dbReference type="SMART" id="SM00331">
    <property type="entry name" value="PP2C_SIG"/>
    <property type="match status" value="1"/>
</dbReference>
<comment type="cofactor">
    <cofactor evidence="1">
        <name>Mn(2+)</name>
        <dbReference type="ChEBI" id="CHEBI:29035"/>
    </cofactor>
</comment>
<evidence type="ECO:0000313" key="12">
    <source>
        <dbReference type="Proteomes" id="UP000186922"/>
    </source>
</evidence>
<dbReference type="GO" id="GO:0046872">
    <property type="term" value="F:metal ion binding"/>
    <property type="evidence" value="ECO:0007669"/>
    <property type="project" value="UniProtKB-KW"/>
</dbReference>
<keyword evidence="8" id="KW-0464">Manganese</keyword>
<organism evidence="11 12">
    <name type="scientific">Ramazzottius varieornatus</name>
    <name type="common">Water bear</name>
    <name type="synonym">Tardigrade</name>
    <dbReference type="NCBI Taxonomy" id="947166"/>
    <lineage>
        <taxon>Eukaryota</taxon>
        <taxon>Metazoa</taxon>
        <taxon>Ecdysozoa</taxon>
        <taxon>Tardigrada</taxon>
        <taxon>Eutardigrada</taxon>
        <taxon>Parachela</taxon>
        <taxon>Hypsibioidea</taxon>
        <taxon>Ramazzottiidae</taxon>
        <taxon>Ramazzottius</taxon>
    </lineage>
</organism>
<feature type="domain" description="PPM-type phosphatase" evidence="10">
    <location>
        <begin position="38"/>
        <end position="302"/>
    </location>
</feature>
<dbReference type="PROSITE" id="PS51746">
    <property type="entry name" value="PPM_2"/>
    <property type="match status" value="1"/>
</dbReference>
<dbReference type="EC" id="3.1.3.16" evidence="3"/>
<keyword evidence="5 9" id="KW-0378">Hydrolase</keyword>
<dbReference type="Pfam" id="PF00481">
    <property type="entry name" value="PP2C"/>
    <property type="match status" value="1"/>
</dbReference>
<dbReference type="PROSITE" id="PS01032">
    <property type="entry name" value="PPM_1"/>
    <property type="match status" value="1"/>
</dbReference>
<dbReference type="SUPFAM" id="SSF81606">
    <property type="entry name" value="PP2C-like"/>
    <property type="match status" value="1"/>
</dbReference>
<evidence type="ECO:0000256" key="2">
    <source>
        <dbReference type="ARBA" id="ARBA00006702"/>
    </source>
</evidence>